<dbReference type="PANTHER" id="PTHR43174:SF1">
    <property type="entry name" value="UDP-N-ACETYLGLUCOSAMINE 2-EPIMERASE"/>
    <property type="match status" value="1"/>
</dbReference>
<dbReference type="STRING" id="1715989.NITINOP_0413"/>
<dbReference type="KEGG" id="nio:NITINOP_0413"/>
<dbReference type="CDD" id="cd03786">
    <property type="entry name" value="GTB_UDP-GlcNAc_2-Epimerase"/>
    <property type="match status" value="1"/>
</dbReference>
<dbReference type="GO" id="GO:0008761">
    <property type="term" value="F:UDP-N-acetylglucosamine 2-epimerase activity"/>
    <property type="evidence" value="ECO:0007669"/>
    <property type="project" value="UniProtKB-EC"/>
</dbReference>
<evidence type="ECO:0000313" key="3">
    <source>
        <dbReference type="EMBL" id="CUQ65389.1"/>
    </source>
</evidence>
<name>A0A0S4KPW1_9BACT</name>
<proteinExistence type="inferred from homology"/>
<evidence type="ECO:0000256" key="1">
    <source>
        <dbReference type="RuleBase" id="RU003513"/>
    </source>
</evidence>
<evidence type="ECO:0000259" key="2">
    <source>
        <dbReference type="Pfam" id="PF02350"/>
    </source>
</evidence>
<dbReference type="PANTHER" id="PTHR43174">
    <property type="entry name" value="UDP-N-ACETYLGLUCOSAMINE 2-EPIMERASE"/>
    <property type="match status" value="1"/>
</dbReference>
<feature type="domain" description="UDP-N-acetylglucosamine 2-epimerase" evidence="2">
    <location>
        <begin position="50"/>
        <end position="421"/>
    </location>
</feature>
<dbReference type="Proteomes" id="UP000066284">
    <property type="component" value="Chromosome 1"/>
</dbReference>
<sequence>MLRCPTRCLNARVDPMKLLLVAGARPNFMKIASIVEALDAHNRSARPPKQRLDYLVVHTGQHYDEKMSGTFFKELGLPRPAVDLEVGSASHAVQTAEIMKRFEPVLEKERPDAVIVVGDVNSTAACALVTAKITHGGTGGATTRSRPLIAHVEAGLRSRDRSMPEEINRLVTDSIADLLFVTEADAARNLLREGVPRRHIHFVGNTMVDTLLRHRARAEQSPILERLGLLESSASPRRLRHSAAGSSAVRPYGVVTLHRPSNVDDPTVFRGILDALLTISRSVPLIFPVHPRTVAHIGKFGLAAECPLLGPGETITDPASGLYCIEPLGYLDFLRLMSQARIVLTDSGGIQEETTVLGVPCVTLRHNTERPVTISHGTNVLAGTHIDTIIRKARQQLKLGHRPTHPRYWDGKAGQRIVKILAQVLADSSIRIFRS</sequence>
<dbReference type="AlphaFoldDB" id="A0A0S4KPW1"/>
<dbReference type="Gene3D" id="3.40.50.2000">
    <property type="entry name" value="Glycogen Phosphorylase B"/>
    <property type="match status" value="2"/>
</dbReference>
<dbReference type="SUPFAM" id="SSF53756">
    <property type="entry name" value="UDP-Glycosyltransferase/glycogen phosphorylase"/>
    <property type="match status" value="1"/>
</dbReference>
<keyword evidence="4" id="KW-1185">Reference proteome</keyword>
<dbReference type="Pfam" id="PF02350">
    <property type="entry name" value="Epimerase_2"/>
    <property type="match status" value="1"/>
</dbReference>
<dbReference type="InterPro" id="IPR003331">
    <property type="entry name" value="UDP_GlcNAc_Epimerase_2_dom"/>
</dbReference>
<keyword evidence="1 3" id="KW-0413">Isomerase</keyword>
<protein>
    <submittedName>
        <fullName evidence="3">UDP-N-acetylglucosamine 2-epimerase</fullName>
        <ecNumber evidence="3">5.1.3.14</ecNumber>
    </submittedName>
</protein>
<organism evidence="3 4">
    <name type="scientific">Candidatus Nitrospira inopinata</name>
    <dbReference type="NCBI Taxonomy" id="1715989"/>
    <lineage>
        <taxon>Bacteria</taxon>
        <taxon>Pseudomonadati</taxon>
        <taxon>Nitrospirota</taxon>
        <taxon>Nitrospiria</taxon>
        <taxon>Nitrospirales</taxon>
        <taxon>Nitrospiraceae</taxon>
        <taxon>Nitrospira</taxon>
    </lineage>
</organism>
<dbReference type="InterPro" id="IPR029767">
    <property type="entry name" value="WecB-like"/>
</dbReference>
<dbReference type="EC" id="5.1.3.14" evidence="3"/>
<reference evidence="4" key="1">
    <citation type="submission" date="2015-09" db="EMBL/GenBank/DDBJ databases">
        <authorList>
            <person name="Daims H."/>
        </authorList>
    </citation>
    <scope>NUCLEOTIDE SEQUENCE [LARGE SCALE GENOMIC DNA]</scope>
</reference>
<evidence type="ECO:0000313" key="4">
    <source>
        <dbReference type="Proteomes" id="UP000066284"/>
    </source>
</evidence>
<dbReference type="NCBIfam" id="TIGR00236">
    <property type="entry name" value="wecB"/>
    <property type="match status" value="1"/>
</dbReference>
<comment type="similarity">
    <text evidence="1">Belongs to the UDP-N-acetylglucosamine 2-epimerase family.</text>
</comment>
<dbReference type="EMBL" id="LN885086">
    <property type="protein sequence ID" value="CUQ65389.1"/>
    <property type="molecule type" value="Genomic_DNA"/>
</dbReference>
<accession>A0A0S4KPW1</accession>
<gene>
    <name evidence="3" type="ORF">NITINOP_0413</name>
</gene>